<dbReference type="SUPFAM" id="SSF53383">
    <property type="entry name" value="PLP-dependent transferases"/>
    <property type="match status" value="1"/>
</dbReference>
<evidence type="ECO:0000256" key="4">
    <source>
        <dbReference type="RuleBase" id="RU004508"/>
    </source>
</evidence>
<reference evidence="6" key="1">
    <citation type="submission" date="2017-09" db="EMBL/GenBank/DDBJ databases">
        <title>Depth-based differentiation of microbial function through sediment-hosted aquifers and enrichment of novel symbionts in the deep terrestrial subsurface.</title>
        <authorList>
            <person name="Probst A.J."/>
            <person name="Ladd B."/>
            <person name="Jarett J.K."/>
            <person name="Geller-Mcgrath D.E."/>
            <person name="Sieber C.M.K."/>
            <person name="Emerson J.B."/>
            <person name="Anantharaman K."/>
            <person name="Thomas B.C."/>
            <person name="Malmstrom R."/>
            <person name="Stieglmeier M."/>
            <person name="Klingl A."/>
            <person name="Woyke T."/>
            <person name="Ryan C.M."/>
            <person name="Banfield J.F."/>
        </authorList>
    </citation>
    <scope>NUCLEOTIDE SEQUENCE [LARGE SCALE GENOMIC DNA]</scope>
</reference>
<dbReference type="AlphaFoldDB" id="A0A2M8L4U1"/>
<evidence type="ECO:0000313" key="5">
    <source>
        <dbReference type="EMBL" id="PJE68827.1"/>
    </source>
</evidence>
<organism evidence="5 6">
    <name type="scientific">Candidatus Shapirobacteria bacterium CG10_big_fil_rev_8_21_14_0_10_38_14</name>
    <dbReference type="NCBI Taxonomy" id="1974483"/>
    <lineage>
        <taxon>Bacteria</taxon>
        <taxon>Candidatus Shapironibacteriota</taxon>
    </lineage>
</organism>
<protein>
    <submittedName>
        <fullName evidence="5">Lipopolysaccharide biosynthesis protein RfbH</fullName>
    </submittedName>
</protein>
<dbReference type="Pfam" id="PF01041">
    <property type="entry name" value="DegT_DnrJ_EryC1"/>
    <property type="match status" value="1"/>
</dbReference>
<evidence type="ECO:0000256" key="3">
    <source>
        <dbReference type="ARBA" id="ARBA00037999"/>
    </source>
</evidence>
<dbReference type="FunFam" id="3.40.640.10:FF:000079">
    <property type="entry name" value="LPS biosynthesis protein"/>
    <property type="match status" value="1"/>
</dbReference>
<dbReference type="NCBIfam" id="NF011936">
    <property type="entry name" value="PRK15407.1"/>
    <property type="match status" value="1"/>
</dbReference>
<dbReference type="GO" id="GO:0000271">
    <property type="term" value="P:polysaccharide biosynthetic process"/>
    <property type="evidence" value="ECO:0007669"/>
    <property type="project" value="TreeGrafter"/>
</dbReference>
<dbReference type="EMBL" id="PFEL01000105">
    <property type="protein sequence ID" value="PJE68827.1"/>
    <property type="molecule type" value="Genomic_DNA"/>
</dbReference>
<dbReference type="GO" id="GO:0008483">
    <property type="term" value="F:transaminase activity"/>
    <property type="evidence" value="ECO:0007669"/>
    <property type="project" value="TreeGrafter"/>
</dbReference>
<keyword evidence="2 4" id="KW-0663">Pyridoxal phosphate</keyword>
<proteinExistence type="inferred from homology"/>
<gene>
    <name evidence="5" type="ORF">COU96_02880</name>
</gene>
<dbReference type="Proteomes" id="UP000229500">
    <property type="component" value="Unassembled WGS sequence"/>
</dbReference>
<evidence type="ECO:0000313" key="6">
    <source>
        <dbReference type="Proteomes" id="UP000229500"/>
    </source>
</evidence>
<evidence type="ECO:0000256" key="1">
    <source>
        <dbReference type="ARBA" id="ARBA00001933"/>
    </source>
</evidence>
<dbReference type="InterPro" id="IPR015424">
    <property type="entry name" value="PyrdxlP-dep_Trfase"/>
</dbReference>
<dbReference type="PIRSF" id="PIRSF000390">
    <property type="entry name" value="PLP_StrS"/>
    <property type="match status" value="1"/>
</dbReference>
<name>A0A2M8L4U1_9BACT</name>
<evidence type="ECO:0000256" key="2">
    <source>
        <dbReference type="ARBA" id="ARBA00022898"/>
    </source>
</evidence>
<dbReference type="PANTHER" id="PTHR30244">
    <property type="entry name" value="TRANSAMINASE"/>
    <property type="match status" value="1"/>
</dbReference>
<dbReference type="Gene3D" id="3.90.1150.10">
    <property type="entry name" value="Aspartate Aminotransferase, domain 1"/>
    <property type="match status" value="1"/>
</dbReference>
<dbReference type="InterPro" id="IPR015422">
    <property type="entry name" value="PyrdxlP-dep_Trfase_small"/>
</dbReference>
<dbReference type="PANTHER" id="PTHR30244:SF34">
    <property type="entry name" value="DTDP-4-AMINO-4,6-DIDEOXYGALACTOSE TRANSAMINASE"/>
    <property type="match status" value="1"/>
</dbReference>
<dbReference type="GO" id="GO:0030170">
    <property type="term" value="F:pyridoxal phosphate binding"/>
    <property type="evidence" value="ECO:0007669"/>
    <property type="project" value="TreeGrafter"/>
</dbReference>
<comment type="caution">
    <text evidence="5">The sequence shown here is derived from an EMBL/GenBank/DDBJ whole genome shotgun (WGS) entry which is preliminary data.</text>
</comment>
<comment type="cofactor">
    <cofactor evidence="1">
        <name>pyridoxal 5'-phosphate</name>
        <dbReference type="ChEBI" id="CHEBI:597326"/>
    </cofactor>
</comment>
<comment type="similarity">
    <text evidence="3 4">Belongs to the DegT/DnrJ/EryC1 family.</text>
</comment>
<dbReference type="InterPro" id="IPR000653">
    <property type="entry name" value="DegT/StrS_aminotransferase"/>
</dbReference>
<dbReference type="Gene3D" id="3.40.640.10">
    <property type="entry name" value="Type I PLP-dependent aspartate aminotransferase-like (Major domain)"/>
    <property type="match status" value="1"/>
</dbReference>
<sequence>MDKQEEKLRQEINFKVKKIYALRKKSKPPFVPGKTWIQYAGSIFDDKEVNAAVASWLDGWFGLGKYGEEFEKNLSAFLGTKGSIITNSGSSSNLLAVASLMSPLFNQHLNSGDEVITAACGYPTTINPLILYGLIPVFLDVNPKTYNLEVNDLEKALSKKTRAVMIAHTLGNPCEMNKILDFCKKHKLFLIEDNCDALGSEYDGKKTGNFGILSTQSFYPPHHITMGEGGAVNYNDLQFERITRSLRDWGRACWCRGDEKRTLGACGKRFSYKIDGKPYDHKYIFSQIGYNLKPIEQQAAMGVWQLKRMPQFMKKRQENFERLYNYAENWEKFFILPKAPVEAKPCWFAFPLTIRDKVKFSRQALIDFLEERMIQTRPIFAGNFLKHPAYFGIKHRKIGTLKNSDRVLHQAFFLGIYPGLGKQEIDFIAKSVGEFLEKNK</sequence>
<dbReference type="InterPro" id="IPR015421">
    <property type="entry name" value="PyrdxlP-dep_Trfase_major"/>
</dbReference>
<accession>A0A2M8L4U1</accession>
<dbReference type="CDD" id="cd00616">
    <property type="entry name" value="AHBA_syn"/>
    <property type="match status" value="1"/>
</dbReference>